<dbReference type="SUPFAM" id="SSF103473">
    <property type="entry name" value="MFS general substrate transporter"/>
    <property type="match status" value="1"/>
</dbReference>
<comment type="subcellular location">
    <subcellularLocation>
        <location evidence="1">Cell membrane</location>
        <topology evidence="1">Multi-pass membrane protein</topology>
    </subcellularLocation>
</comment>
<keyword evidence="6 8" id="KW-1133">Transmembrane helix</keyword>
<feature type="transmembrane region" description="Helical" evidence="8">
    <location>
        <begin position="274"/>
        <end position="293"/>
    </location>
</feature>
<evidence type="ECO:0000256" key="5">
    <source>
        <dbReference type="ARBA" id="ARBA00022692"/>
    </source>
</evidence>
<dbReference type="PANTHER" id="PTHR43271:SF1">
    <property type="entry name" value="INNER MEMBRANE TRANSPORT PROTEIN YNFM"/>
    <property type="match status" value="1"/>
</dbReference>
<dbReference type="Gene3D" id="1.20.1250.20">
    <property type="entry name" value="MFS general substrate transporter like domains"/>
    <property type="match status" value="1"/>
</dbReference>
<comment type="similarity">
    <text evidence="2">Belongs to the major facilitator superfamily.</text>
</comment>
<dbReference type="InterPro" id="IPR020846">
    <property type="entry name" value="MFS_dom"/>
</dbReference>
<evidence type="ECO:0000256" key="4">
    <source>
        <dbReference type="ARBA" id="ARBA00022475"/>
    </source>
</evidence>
<keyword evidence="3" id="KW-0813">Transport</keyword>
<keyword evidence="11" id="KW-1185">Reference proteome</keyword>
<keyword evidence="5 8" id="KW-0812">Transmembrane</keyword>
<sequence>MPAIAMNTVSPTSAAPGADTRIAPGSASYRRISLALFLAGFSTFSLLYCVQPLLPLFSNAFSIGAAQSSLALSLSTGCLAFAILAASALSERLSRRRLMFASMALAAALNVVAAWMPSWSGVLVARALEGLVLGGVPATAMAYLAEEIQPRGLGLSMGLYVGGTAFGGMVGRVGMSMLGGWMSWRAAMQWIGVIDLAVAAGFALLLPASRHFAPRAGVRIAEHLASWRRQLAHAALPAVFAIGFLAMGEFVTIYNYAGFRLMAPPFSLDATRTGLIFSAYVFGIAASSTAGALADRFGRVPVMVAGIATSAAGVALTLDASLAVVIAGIAVLTIGFFITHSVASSWVGLLAQGAKSYASALYLLAYYLGSSVLGSWGGQFWQQGGWHAVAGYALALLAAGIVCVAYLARVTRAAPAAAGAVTRG</sequence>
<organism evidence="10 11">
    <name type="scientific">Burkholderia plantarii</name>
    <dbReference type="NCBI Taxonomy" id="41899"/>
    <lineage>
        <taxon>Bacteria</taxon>
        <taxon>Pseudomonadati</taxon>
        <taxon>Pseudomonadota</taxon>
        <taxon>Betaproteobacteria</taxon>
        <taxon>Burkholderiales</taxon>
        <taxon>Burkholderiaceae</taxon>
        <taxon>Burkholderia</taxon>
    </lineage>
</organism>
<feature type="transmembrane region" description="Helical" evidence="8">
    <location>
        <begin position="234"/>
        <end position="254"/>
    </location>
</feature>
<name>A0A0B6RXD9_BURPL</name>
<evidence type="ECO:0000256" key="8">
    <source>
        <dbReference type="SAM" id="Phobius"/>
    </source>
</evidence>
<dbReference type="Proteomes" id="UP000031838">
    <property type="component" value="Chromosome 1"/>
</dbReference>
<feature type="transmembrane region" description="Helical" evidence="8">
    <location>
        <begin position="324"/>
        <end position="350"/>
    </location>
</feature>
<dbReference type="HOGENOM" id="CLU_001265_19_3_4"/>
<keyword evidence="4" id="KW-1003">Cell membrane</keyword>
<keyword evidence="7 8" id="KW-0472">Membrane</keyword>
<gene>
    <name evidence="10" type="ORF">BGL_1c11930</name>
</gene>
<evidence type="ECO:0000313" key="11">
    <source>
        <dbReference type="Proteomes" id="UP000031838"/>
    </source>
</evidence>
<dbReference type="InterPro" id="IPR036259">
    <property type="entry name" value="MFS_trans_sf"/>
</dbReference>
<evidence type="ECO:0000259" key="9">
    <source>
        <dbReference type="PROSITE" id="PS50850"/>
    </source>
</evidence>
<feature type="transmembrane region" description="Helical" evidence="8">
    <location>
        <begin position="123"/>
        <end position="145"/>
    </location>
</feature>
<reference evidence="11" key="1">
    <citation type="submission" date="2011-03" db="EMBL/GenBank/DDBJ databases">
        <authorList>
            <person name="Voget S."/>
            <person name="Streit W.R."/>
            <person name="Jaeger K.E."/>
            <person name="Daniel R."/>
        </authorList>
    </citation>
    <scope>NUCLEOTIDE SEQUENCE [LARGE SCALE GENOMIC DNA]</scope>
    <source>
        <strain evidence="11">PG1</strain>
    </source>
</reference>
<dbReference type="PROSITE" id="PS50850">
    <property type="entry name" value="MFS"/>
    <property type="match status" value="1"/>
</dbReference>
<dbReference type="GO" id="GO:0022857">
    <property type="term" value="F:transmembrane transporter activity"/>
    <property type="evidence" value="ECO:0007669"/>
    <property type="project" value="InterPro"/>
</dbReference>
<evidence type="ECO:0000313" key="10">
    <source>
        <dbReference type="EMBL" id="AJK45715.1"/>
    </source>
</evidence>
<dbReference type="Pfam" id="PF07690">
    <property type="entry name" value="MFS_1"/>
    <property type="match status" value="1"/>
</dbReference>
<dbReference type="CDD" id="cd17324">
    <property type="entry name" value="MFS_NepI_like"/>
    <property type="match status" value="1"/>
</dbReference>
<feature type="domain" description="Major facilitator superfamily (MFS) profile" evidence="9">
    <location>
        <begin position="28"/>
        <end position="412"/>
    </location>
</feature>
<feature type="transmembrane region" description="Helical" evidence="8">
    <location>
        <begin position="300"/>
        <end position="318"/>
    </location>
</feature>
<dbReference type="PANTHER" id="PTHR43271">
    <property type="entry name" value="BLL2771 PROTEIN"/>
    <property type="match status" value="1"/>
</dbReference>
<feature type="transmembrane region" description="Helical" evidence="8">
    <location>
        <begin position="34"/>
        <end position="54"/>
    </location>
</feature>
<dbReference type="EMBL" id="CP002580">
    <property type="protein sequence ID" value="AJK45715.1"/>
    <property type="molecule type" value="Genomic_DNA"/>
</dbReference>
<evidence type="ECO:0000256" key="2">
    <source>
        <dbReference type="ARBA" id="ARBA00008335"/>
    </source>
</evidence>
<dbReference type="KEGG" id="bgp:BGL_1c11930"/>
<reference evidence="10 11" key="2">
    <citation type="journal article" date="2016" name="Appl. Microbiol. Biotechnol.">
        <title>Mutations improving production and secretion of extracellular lipase by Burkholderia glumae PG1.</title>
        <authorList>
            <person name="Knapp A."/>
            <person name="Voget S."/>
            <person name="Gao R."/>
            <person name="Zaburannyi N."/>
            <person name="Krysciak D."/>
            <person name="Breuer M."/>
            <person name="Hauer B."/>
            <person name="Streit W.R."/>
            <person name="Muller R."/>
            <person name="Daniel R."/>
            <person name="Jaeger K.E."/>
        </authorList>
    </citation>
    <scope>NUCLEOTIDE SEQUENCE [LARGE SCALE GENOMIC DNA]</scope>
    <source>
        <strain evidence="10 11">PG1</strain>
    </source>
</reference>
<dbReference type="AlphaFoldDB" id="A0A0B6RXD9"/>
<evidence type="ECO:0000256" key="6">
    <source>
        <dbReference type="ARBA" id="ARBA00022989"/>
    </source>
</evidence>
<feature type="transmembrane region" description="Helical" evidence="8">
    <location>
        <begin position="187"/>
        <end position="206"/>
    </location>
</feature>
<feature type="transmembrane region" description="Helical" evidence="8">
    <location>
        <begin position="389"/>
        <end position="408"/>
    </location>
</feature>
<evidence type="ECO:0000256" key="7">
    <source>
        <dbReference type="ARBA" id="ARBA00023136"/>
    </source>
</evidence>
<evidence type="ECO:0000256" key="3">
    <source>
        <dbReference type="ARBA" id="ARBA00022448"/>
    </source>
</evidence>
<feature type="transmembrane region" description="Helical" evidence="8">
    <location>
        <begin position="357"/>
        <end position="377"/>
    </location>
</feature>
<dbReference type="GO" id="GO:0005886">
    <property type="term" value="C:plasma membrane"/>
    <property type="evidence" value="ECO:0007669"/>
    <property type="project" value="UniProtKB-SubCell"/>
</dbReference>
<evidence type="ECO:0000256" key="1">
    <source>
        <dbReference type="ARBA" id="ARBA00004651"/>
    </source>
</evidence>
<accession>A0A0B6RXD9</accession>
<feature type="transmembrane region" description="Helical" evidence="8">
    <location>
        <begin position="60"/>
        <end position="86"/>
    </location>
</feature>
<protein>
    <submittedName>
        <fullName evidence="10">Major facilitator superfamily MFS-1 transporter</fullName>
    </submittedName>
</protein>
<dbReference type="InterPro" id="IPR011701">
    <property type="entry name" value="MFS"/>
</dbReference>
<proteinExistence type="inferred from homology"/>
<feature type="transmembrane region" description="Helical" evidence="8">
    <location>
        <begin position="98"/>
        <end position="117"/>
    </location>
</feature>
<feature type="transmembrane region" description="Helical" evidence="8">
    <location>
        <begin position="157"/>
        <end position="175"/>
    </location>
</feature>